<dbReference type="Proteomes" id="UP000030676">
    <property type="component" value="Unassembled WGS sequence"/>
</dbReference>
<name>X0GV00_FUSOX</name>
<accession>X0GV00</accession>
<dbReference type="EMBL" id="KK034809">
    <property type="protein sequence ID" value="EXL63735.1"/>
    <property type="molecule type" value="Genomic_DNA"/>
</dbReference>
<dbReference type="AlphaFoldDB" id="X0GV00"/>
<evidence type="ECO:0000313" key="1">
    <source>
        <dbReference type="EMBL" id="EXL63735.1"/>
    </source>
</evidence>
<protein>
    <submittedName>
        <fullName evidence="1">Uncharacterized protein</fullName>
    </submittedName>
</protein>
<reference evidence="1" key="1">
    <citation type="submission" date="2011-11" db="EMBL/GenBank/DDBJ databases">
        <title>The Genome Sequence of Fusarium oxysporum PHW808.</title>
        <authorList>
            <consortium name="The Broad Institute Genome Sequencing Platform"/>
            <person name="Ma L.-J."/>
            <person name="Gale L.R."/>
            <person name="Schwartz D.C."/>
            <person name="Zhou S."/>
            <person name="Corby-Kistler H."/>
            <person name="Young S.K."/>
            <person name="Zeng Q."/>
            <person name="Gargeya S."/>
            <person name="Fitzgerald M."/>
            <person name="Haas B."/>
            <person name="Abouelleil A."/>
            <person name="Alvarado L."/>
            <person name="Arachchi H.M."/>
            <person name="Berlin A."/>
            <person name="Brown A."/>
            <person name="Chapman S.B."/>
            <person name="Chen Z."/>
            <person name="Dunbar C."/>
            <person name="Freedman E."/>
            <person name="Gearin G."/>
            <person name="Goldberg J."/>
            <person name="Griggs A."/>
            <person name="Gujja S."/>
            <person name="Heiman D."/>
            <person name="Howarth C."/>
            <person name="Larson L."/>
            <person name="Lui A."/>
            <person name="MacDonald P.J.P."/>
            <person name="Montmayeur A."/>
            <person name="Murphy C."/>
            <person name="Neiman D."/>
            <person name="Pearson M."/>
            <person name="Priest M."/>
            <person name="Roberts A."/>
            <person name="Saif S."/>
            <person name="Shea T."/>
            <person name="Shenoy N."/>
            <person name="Sisk P."/>
            <person name="Stolte C."/>
            <person name="Sykes S."/>
            <person name="Wortman J."/>
            <person name="Nusbaum C."/>
            <person name="Birren B."/>
        </authorList>
    </citation>
    <scope>NUCLEOTIDE SEQUENCE [LARGE SCALE GENOMIC DNA]</scope>
    <source>
        <strain evidence="1">54008</strain>
    </source>
</reference>
<reference evidence="1" key="2">
    <citation type="submission" date="2014-03" db="EMBL/GenBank/DDBJ databases">
        <title>The Genome Annotation of Fusarium oxysporum PHW808.</title>
        <authorList>
            <consortium name="The Broad Institute Genomics Platform"/>
            <person name="Ma L.-J."/>
            <person name="Corby-Kistler H."/>
            <person name="Broz K."/>
            <person name="Gale L.R."/>
            <person name="Jonkers W."/>
            <person name="O'Donnell K."/>
            <person name="Ploetz R."/>
            <person name="Steinberg C."/>
            <person name="Schwartz D.C."/>
            <person name="VanEtten H."/>
            <person name="Zhou S."/>
            <person name="Young S.K."/>
            <person name="Zeng Q."/>
            <person name="Gargeya S."/>
            <person name="Fitzgerald M."/>
            <person name="Abouelleil A."/>
            <person name="Alvarado L."/>
            <person name="Chapman S.B."/>
            <person name="Gainer-Dewar J."/>
            <person name="Goldberg J."/>
            <person name="Griggs A."/>
            <person name="Gujja S."/>
            <person name="Hansen M."/>
            <person name="Howarth C."/>
            <person name="Imamovic A."/>
            <person name="Ireland A."/>
            <person name="Larimer J."/>
            <person name="McCowan C."/>
            <person name="Murphy C."/>
            <person name="Pearson M."/>
            <person name="Poon T.W."/>
            <person name="Priest M."/>
            <person name="Roberts A."/>
            <person name="Saif S."/>
            <person name="Shea T."/>
            <person name="Sykes S."/>
            <person name="Wortman J."/>
            <person name="Nusbaum C."/>
            <person name="Birren B."/>
        </authorList>
    </citation>
    <scope>NUCLEOTIDE SEQUENCE</scope>
    <source>
        <strain evidence="1">54008</strain>
    </source>
</reference>
<proteinExistence type="predicted"/>
<gene>
    <name evidence="1" type="ORF">FOPG_19992</name>
</gene>
<organism evidence="1">
    <name type="scientific">Fusarium oxysporum f. sp. conglutinans race 2 54008</name>
    <dbReference type="NCBI Taxonomy" id="1089457"/>
    <lineage>
        <taxon>Eukaryota</taxon>
        <taxon>Fungi</taxon>
        <taxon>Dikarya</taxon>
        <taxon>Ascomycota</taxon>
        <taxon>Pezizomycotina</taxon>
        <taxon>Sordariomycetes</taxon>
        <taxon>Hypocreomycetidae</taxon>
        <taxon>Hypocreales</taxon>
        <taxon>Nectriaceae</taxon>
        <taxon>Fusarium</taxon>
        <taxon>Fusarium oxysporum species complex</taxon>
    </lineage>
</organism>
<sequence>MGSLRRHDHRIGHLRHSVVERRRPASHLLLSHDSDHHHLGPRLLCHGIRPGIYLQLCQRPRPPQARPRHPPRRLPSSFLGSLRRLGHHHTYPGSRAQLAGWH</sequence>
<dbReference type="HOGENOM" id="CLU_2277654_0_0_1"/>